<dbReference type="Pfam" id="PF03031">
    <property type="entry name" value="NIF"/>
    <property type="match status" value="1"/>
</dbReference>
<feature type="domain" description="BRCT" evidence="8">
    <location>
        <begin position="527"/>
        <end position="592"/>
    </location>
</feature>
<dbReference type="Gene3D" id="3.40.50.10190">
    <property type="entry name" value="BRCT domain"/>
    <property type="match status" value="1"/>
</dbReference>
<keyword evidence="4" id="KW-0539">Nucleus</keyword>
<dbReference type="SUPFAM" id="SSF52113">
    <property type="entry name" value="BRCT domain"/>
    <property type="match status" value="1"/>
</dbReference>
<dbReference type="AlphaFoldDB" id="C6HRN6"/>
<dbReference type="SMART" id="SM00577">
    <property type="entry name" value="CPDc"/>
    <property type="match status" value="1"/>
</dbReference>
<evidence type="ECO:0000256" key="3">
    <source>
        <dbReference type="ARBA" id="ARBA00022801"/>
    </source>
</evidence>
<evidence type="ECO:0000313" key="11">
    <source>
        <dbReference type="Proteomes" id="UP000002624"/>
    </source>
</evidence>
<dbReference type="VEuPathDB" id="FungiDB:HCDG_08621"/>
<evidence type="ECO:0000256" key="6">
    <source>
        <dbReference type="ARBA" id="ARBA00048336"/>
    </source>
</evidence>
<dbReference type="PANTHER" id="PTHR23081:SF36">
    <property type="entry name" value="RNA POLYMERASE II SUBUNIT A C-TERMINAL DOMAIN PHOSPHATASE"/>
    <property type="match status" value="1"/>
</dbReference>
<feature type="compositionally biased region" description="Polar residues" evidence="7">
    <location>
        <begin position="88"/>
        <end position="112"/>
    </location>
</feature>
<dbReference type="InterPro" id="IPR001357">
    <property type="entry name" value="BRCT_dom"/>
</dbReference>
<organism evidence="10 11">
    <name type="scientific">Ajellomyces capsulatus (strain H143)</name>
    <name type="common">Darling's disease fungus</name>
    <name type="synonym">Histoplasma capsulatum</name>
    <dbReference type="NCBI Taxonomy" id="544712"/>
    <lineage>
        <taxon>Eukaryota</taxon>
        <taxon>Fungi</taxon>
        <taxon>Dikarya</taxon>
        <taxon>Ascomycota</taxon>
        <taxon>Pezizomycotina</taxon>
        <taxon>Eurotiomycetes</taxon>
        <taxon>Eurotiomycetidae</taxon>
        <taxon>Onygenales</taxon>
        <taxon>Ajellomycetaceae</taxon>
        <taxon>Histoplasma</taxon>
    </lineage>
</organism>
<feature type="compositionally biased region" description="Polar residues" evidence="7">
    <location>
        <begin position="361"/>
        <end position="377"/>
    </location>
</feature>
<evidence type="ECO:0000256" key="5">
    <source>
        <dbReference type="ARBA" id="ARBA00047761"/>
    </source>
</evidence>
<feature type="region of interest" description="Disordered" evidence="7">
    <location>
        <begin position="357"/>
        <end position="377"/>
    </location>
</feature>
<sequence length="592" mass="66105">MGPRAARLMYCVWANYHTDQSSSSTSTSGSAHRAELTLFPVAHQPCSARPASQRQRQRQPVVSPPVSKQAPSPLWPVLAAAHTHTHTPHNPSSWNSIFQPPSNPPTSNLQRPTNHKESRTQLREHNGMLLRLSASLHYPITVTELLKRPGDNIRQGEAIFAYYYRTTVTEGDGLGNKHDVLKTFPTRFESAVDGELVAWKVRKGAVIEKPIDIAEINEPCSHEIQFNYNTEVLDSSRAPIRMVHDNSALTVSENEATRVEEDAKRRLLSSRRLSLVVDLDQTIIHATVDPTVAEWQQDKDNPNHEAVKDVRAFQLVDDGPGMKGCWYYIKLRPGLEEFLRNISTLFELHIYTMGPRETETARTTTNGSSATNADEQTTTEISALEQLVTMGGGDNPVLLQEQATEQEETIAHQVEERPLLQKQKQLDAEDEAAELLAAGENGDSSSSDSHDSSRHRHHLLEDNDTELSKLEERLKAVHTAFFDEYDRRRTSSLGGRVSALRGQRVPSKDKDIDLRIVPDIKVIMPQIKRPVLQSVDLVFSGVLPLGTDTQNADISLWAKSFGAIISQKISSKTTHLVAGRNRTAKSVKRRVP</sequence>
<comment type="catalytic activity">
    <reaction evidence="5">
        <text>O-phospho-L-seryl-[protein] + H2O = L-seryl-[protein] + phosphate</text>
        <dbReference type="Rhea" id="RHEA:20629"/>
        <dbReference type="Rhea" id="RHEA-COMP:9863"/>
        <dbReference type="Rhea" id="RHEA-COMP:11604"/>
        <dbReference type="ChEBI" id="CHEBI:15377"/>
        <dbReference type="ChEBI" id="CHEBI:29999"/>
        <dbReference type="ChEBI" id="CHEBI:43474"/>
        <dbReference type="ChEBI" id="CHEBI:83421"/>
        <dbReference type="EC" id="3.1.3.16"/>
    </reaction>
</comment>
<dbReference type="InterPro" id="IPR023214">
    <property type="entry name" value="HAD_sf"/>
</dbReference>
<name>C6HRN6_AJECH</name>
<evidence type="ECO:0000313" key="10">
    <source>
        <dbReference type="EMBL" id="EER37170.1"/>
    </source>
</evidence>
<keyword evidence="3" id="KW-0378">Hydrolase</keyword>
<evidence type="ECO:0000256" key="7">
    <source>
        <dbReference type="SAM" id="MobiDB-lite"/>
    </source>
</evidence>
<dbReference type="OrthoDB" id="10249888at2759"/>
<evidence type="ECO:0000259" key="8">
    <source>
        <dbReference type="PROSITE" id="PS50172"/>
    </source>
</evidence>
<feature type="region of interest" description="Disordered" evidence="7">
    <location>
        <begin position="438"/>
        <end position="464"/>
    </location>
</feature>
<evidence type="ECO:0000256" key="2">
    <source>
        <dbReference type="ARBA" id="ARBA00013081"/>
    </source>
</evidence>
<dbReference type="HOGENOM" id="CLU_460753_0_0_1"/>
<dbReference type="GO" id="GO:0008420">
    <property type="term" value="F:RNA polymerase II CTD heptapeptide repeat phosphatase activity"/>
    <property type="evidence" value="ECO:0007669"/>
    <property type="project" value="InterPro"/>
</dbReference>
<dbReference type="EMBL" id="GG692436">
    <property type="protein sequence ID" value="EER37170.1"/>
    <property type="molecule type" value="Genomic_DNA"/>
</dbReference>
<feature type="domain" description="FCP1 homology" evidence="9">
    <location>
        <begin position="268"/>
        <end position="477"/>
    </location>
</feature>
<dbReference type="PROSITE" id="PS50172">
    <property type="entry name" value="BRCT"/>
    <property type="match status" value="1"/>
</dbReference>
<feature type="compositionally biased region" description="Low complexity" evidence="7">
    <location>
        <begin position="438"/>
        <end position="447"/>
    </location>
</feature>
<feature type="compositionally biased region" description="Low complexity" evidence="7">
    <location>
        <begin position="47"/>
        <end position="72"/>
    </location>
</feature>
<dbReference type="EC" id="3.1.3.16" evidence="2"/>
<accession>C6HRN6</accession>
<dbReference type="InterPro" id="IPR036412">
    <property type="entry name" value="HAD-like_sf"/>
</dbReference>
<reference evidence="11" key="1">
    <citation type="submission" date="2009-05" db="EMBL/GenBank/DDBJ databases">
        <title>The genome sequence of Ajellomyces capsulatus strain H143.</title>
        <authorList>
            <person name="Champion M."/>
            <person name="Cuomo C.A."/>
            <person name="Ma L.-J."/>
            <person name="Henn M.R."/>
            <person name="Sil A."/>
            <person name="Goldman B."/>
            <person name="Young S.K."/>
            <person name="Kodira C.D."/>
            <person name="Zeng Q."/>
            <person name="Koehrsen M."/>
            <person name="Alvarado L."/>
            <person name="Berlin A.M."/>
            <person name="Borenstein D."/>
            <person name="Chen Z."/>
            <person name="Engels R."/>
            <person name="Freedman E."/>
            <person name="Gellesch M."/>
            <person name="Goldberg J."/>
            <person name="Griggs A."/>
            <person name="Gujja S."/>
            <person name="Heiman D.I."/>
            <person name="Hepburn T.A."/>
            <person name="Howarth C."/>
            <person name="Jen D."/>
            <person name="Larson L."/>
            <person name="Lewis B."/>
            <person name="Mehta T."/>
            <person name="Park D."/>
            <person name="Pearson M."/>
            <person name="Roberts A."/>
            <person name="Saif S."/>
            <person name="Shea T.D."/>
            <person name="Shenoy N."/>
            <person name="Sisk P."/>
            <person name="Stolte C."/>
            <person name="Sykes S."/>
            <person name="Walk T."/>
            <person name="White J."/>
            <person name="Yandava C."/>
            <person name="Klein B."/>
            <person name="McEwen J.G."/>
            <person name="Puccia R."/>
            <person name="Goldman G.H."/>
            <person name="Felipe M.S."/>
            <person name="Nino-Vega G."/>
            <person name="San-Blas G."/>
            <person name="Taylor J.W."/>
            <person name="Mendoza L."/>
            <person name="Galagan J.E."/>
            <person name="Nusbaum C."/>
            <person name="Birren B.W."/>
        </authorList>
    </citation>
    <scope>NUCLEOTIDE SEQUENCE [LARGE SCALE GENOMIC DNA]</scope>
    <source>
        <strain evidence="11">H143</strain>
    </source>
</reference>
<dbReference type="PANTHER" id="PTHR23081">
    <property type="entry name" value="RNA POLYMERASE II CTD PHOSPHATASE"/>
    <property type="match status" value="1"/>
</dbReference>
<feature type="region of interest" description="Disordered" evidence="7">
    <location>
        <begin position="46"/>
        <end position="119"/>
    </location>
</feature>
<evidence type="ECO:0000256" key="4">
    <source>
        <dbReference type="ARBA" id="ARBA00023242"/>
    </source>
</evidence>
<gene>
    <name evidence="10" type="ORF">HCDG_08621</name>
</gene>
<protein>
    <recommendedName>
        <fullName evidence="2">protein-serine/threonine phosphatase</fullName>
        <ecNumber evidence="2">3.1.3.16</ecNumber>
    </recommendedName>
</protein>
<evidence type="ECO:0000259" key="9">
    <source>
        <dbReference type="PROSITE" id="PS50969"/>
    </source>
</evidence>
<dbReference type="PROSITE" id="PS50969">
    <property type="entry name" value="FCP1"/>
    <property type="match status" value="1"/>
</dbReference>
<dbReference type="Gene3D" id="3.40.50.1000">
    <property type="entry name" value="HAD superfamily/HAD-like"/>
    <property type="match status" value="1"/>
</dbReference>
<dbReference type="SUPFAM" id="SSF56784">
    <property type="entry name" value="HAD-like"/>
    <property type="match status" value="1"/>
</dbReference>
<comment type="catalytic activity">
    <reaction evidence="6">
        <text>O-phospho-L-threonyl-[protein] + H2O = L-threonyl-[protein] + phosphate</text>
        <dbReference type="Rhea" id="RHEA:47004"/>
        <dbReference type="Rhea" id="RHEA-COMP:11060"/>
        <dbReference type="Rhea" id="RHEA-COMP:11605"/>
        <dbReference type="ChEBI" id="CHEBI:15377"/>
        <dbReference type="ChEBI" id="CHEBI:30013"/>
        <dbReference type="ChEBI" id="CHEBI:43474"/>
        <dbReference type="ChEBI" id="CHEBI:61977"/>
        <dbReference type="EC" id="3.1.3.16"/>
    </reaction>
</comment>
<dbReference type="eggNOG" id="KOG0323">
    <property type="taxonomic scope" value="Eukaryota"/>
</dbReference>
<dbReference type="GO" id="GO:0005634">
    <property type="term" value="C:nucleus"/>
    <property type="evidence" value="ECO:0007669"/>
    <property type="project" value="UniProtKB-SubCell"/>
</dbReference>
<comment type="subcellular location">
    <subcellularLocation>
        <location evidence="1">Nucleus</location>
    </subcellularLocation>
</comment>
<proteinExistence type="predicted"/>
<dbReference type="InterPro" id="IPR039189">
    <property type="entry name" value="Fcp1"/>
</dbReference>
<dbReference type="InterPro" id="IPR036420">
    <property type="entry name" value="BRCT_dom_sf"/>
</dbReference>
<dbReference type="STRING" id="544712.C6HRN6"/>
<dbReference type="Proteomes" id="UP000002624">
    <property type="component" value="Unassembled WGS sequence"/>
</dbReference>
<evidence type="ECO:0000256" key="1">
    <source>
        <dbReference type="ARBA" id="ARBA00004123"/>
    </source>
</evidence>
<dbReference type="InterPro" id="IPR004274">
    <property type="entry name" value="FCP1_dom"/>
</dbReference>